<evidence type="ECO:0000259" key="1">
    <source>
        <dbReference type="Pfam" id="PF01610"/>
    </source>
</evidence>
<evidence type="ECO:0000313" key="3">
    <source>
        <dbReference type="EMBL" id="KPH66966.1"/>
    </source>
</evidence>
<feature type="domain" description="Transposase IS204/IS1001/IS1096/IS1165 helix-turn-helix" evidence="2">
    <location>
        <begin position="26"/>
        <end position="74"/>
    </location>
</feature>
<protein>
    <submittedName>
        <fullName evidence="3">Transposase</fullName>
    </submittedName>
</protein>
<proteinExistence type="predicted"/>
<sequence length="332" mass="38739">GVYPTYLLLSKQRFMCKHCGVSFTAQTNIVKRHCFISSNTEAQIMIKSAGAQSVKDISQDCGVSEATVQRIINKEANKYKPHYKALPKHLSFDEFKYAKGKMAFEYIDVETGDILDILNSRDNRSITDHFITNYSLSARQRVETVTIDMNAGYVSLIKEMFPNADIIIDRFHLVQLISRAMNKTRVKIMNQLRTSNGEDQKKYRRLKRYWKLLLKKRSSLSYTEYKYYGLFGQRLESSIVQEMLDYSEELKVNYGIYQDLLEAIDEKDYHALENTLNKKCPTQSSTYLRTSIKTLRKHLPYTKNSFQYTYNNGRIEGINNKIKVLNRIAYGY</sequence>
<reference evidence="3 4" key="1">
    <citation type="submission" date="2015-07" db="EMBL/GenBank/DDBJ databases">
        <title>High-quality draft genome sequence of Oceanobacillus caeni HM6, a bacillus isolated from a human feces.</title>
        <authorList>
            <person name="Kumar J."/>
            <person name="Verma M.K."/>
            <person name="Pandey R."/>
            <person name="Bhambi M."/>
            <person name="Chauhan N."/>
        </authorList>
    </citation>
    <scope>NUCLEOTIDE SEQUENCE [LARGE SCALE GENOMIC DNA]</scope>
    <source>
        <strain evidence="3 4">HM6</strain>
    </source>
</reference>
<name>A0ABR5MEW5_9BACI</name>
<evidence type="ECO:0000313" key="4">
    <source>
        <dbReference type="Proteomes" id="UP000037854"/>
    </source>
</evidence>
<dbReference type="PANTHER" id="PTHR33498">
    <property type="entry name" value="TRANSPOSASE FOR INSERTION SEQUENCE ELEMENT IS1557"/>
    <property type="match status" value="1"/>
</dbReference>
<keyword evidence="4" id="KW-1185">Reference proteome</keyword>
<feature type="non-terminal residue" evidence="3">
    <location>
        <position position="1"/>
    </location>
</feature>
<dbReference type="EMBL" id="LGTK01000171">
    <property type="protein sequence ID" value="KPH66966.1"/>
    <property type="molecule type" value="Genomic_DNA"/>
</dbReference>
<gene>
    <name evidence="3" type="ORF">AFL42_17890</name>
</gene>
<feature type="domain" description="Transposase IS204/IS1001/IS1096/IS1165 DDE" evidence="1">
    <location>
        <begin position="90"/>
        <end position="332"/>
    </location>
</feature>
<comment type="caution">
    <text evidence="3">The sequence shown here is derived from an EMBL/GenBank/DDBJ whole genome shotgun (WGS) entry which is preliminary data.</text>
</comment>
<feature type="non-terminal residue" evidence="3">
    <location>
        <position position="332"/>
    </location>
</feature>
<dbReference type="Proteomes" id="UP000037854">
    <property type="component" value="Unassembled WGS sequence"/>
</dbReference>
<dbReference type="Pfam" id="PF13542">
    <property type="entry name" value="HTH_Tnp_ISL3"/>
    <property type="match status" value="1"/>
</dbReference>
<accession>A0ABR5MEW5</accession>
<organism evidence="3 4">
    <name type="scientific">Oceanobacillus caeni</name>
    <dbReference type="NCBI Taxonomy" id="405946"/>
    <lineage>
        <taxon>Bacteria</taxon>
        <taxon>Bacillati</taxon>
        <taxon>Bacillota</taxon>
        <taxon>Bacilli</taxon>
        <taxon>Bacillales</taxon>
        <taxon>Bacillaceae</taxon>
        <taxon>Oceanobacillus</taxon>
    </lineage>
</organism>
<dbReference type="InterPro" id="IPR032877">
    <property type="entry name" value="Transposase_HTH"/>
</dbReference>
<dbReference type="InterPro" id="IPR047951">
    <property type="entry name" value="Transpos_ISL3"/>
</dbReference>
<evidence type="ECO:0000259" key="2">
    <source>
        <dbReference type="Pfam" id="PF13542"/>
    </source>
</evidence>
<dbReference type="Pfam" id="PF01610">
    <property type="entry name" value="DDE_Tnp_ISL3"/>
    <property type="match status" value="1"/>
</dbReference>
<dbReference type="InterPro" id="IPR002560">
    <property type="entry name" value="Transposase_DDE"/>
</dbReference>
<dbReference type="RefSeq" id="WP_060669388.1">
    <property type="nucleotide sequence ID" value="NZ_LGTK01000171.1"/>
</dbReference>
<dbReference type="NCBIfam" id="NF033550">
    <property type="entry name" value="transpos_ISL3"/>
    <property type="match status" value="1"/>
</dbReference>
<dbReference type="PANTHER" id="PTHR33498:SF1">
    <property type="entry name" value="TRANSPOSASE FOR INSERTION SEQUENCE ELEMENT IS1557"/>
    <property type="match status" value="1"/>
</dbReference>